<evidence type="ECO:0000313" key="3">
    <source>
        <dbReference type="Proteomes" id="UP000070352"/>
    </source>
</evidence>
<sequence length="85" mass="9016">MHDPKILPMVTDYTQEPGEGQSKENNGKGNGNRNSSSKGNGKGNSNSKGNGSSNRPIHECADTYPGTLAGKAHHELRGNPYIPLV</sequence>
<name>A0A135L6A3_9BACI</name>
<evidence type="ECO:0000256" key="1">
    <source>
        <dbReference type="SAM" id="MobiDB-lite"/>
    </source>
</evidence>
<organism evidence="2 3">
    <name type="scientific">Tepidibacillus decaturensis</name>
    <dbReference type="NCBI Taxonomy" id="1413211"/>
    <lineage>
        <taxon>Bacteria</taxon>
        <taxon>Bacillati</taxon>
        <taxon>Bacillota</taxon>
        <taxon>Bacilli</taxon>
        <taxon>Bacillales</taxon>
        <taxon>Bacillaceae</taxon>
        <taxon>Tepidibacillus</taxon>
    </lineage>
</organism>
<proteinExistence type="predicted"/>
<comment type="caution">
    <text evidence="2">The sequence shown here is derived from an EMBL/GenBank/DDBJ whole genome shotgun (WGS) entry which is preliminary data.</text>
</comment>
<dbReference type="EMBL" id="LSKU01000001">
    <property type="protein sequence ID" value="KXG44496.1"/>
    <property type="molecule type" value="Genomic_DNA"/>
</dbReference>
<evidence type="ECO:0000313" key="2">
    <source>
        <dbReference type="EMBL" id="KXG44496.1"/>
    </source>
</evidence>
<dbReference type="Proteomes" id="UP000070352">
    <property type="component" value="Unassembled WGS sequence"/>
</dbReference>
<reference evidence="2 3" key="1">
    <citation type="submission" date="2016-02" db="EMBL/GenBank/DDBJ databases">
        <title>Draft Genome for Tepidibacillus decaturensis nov. sp. Strain Z9, an Anaerobic, Moderately Thermophilic and Heterotrophic Bacterium from Deep Subsurface of the Illinois Basin, USA.</title>
        <authorList>
            <person name="Dong Y."/>
            <person name="Chang J.Y."/>
            <person name="Sanford R."/>
            <person name="Fouke B.W."/>
        </authorList>
    </citation>
    <scope>NUCLEOTIDE SEQUENCE [LARGE SCALE GENOMIC DNA]</scope>
    <source>
        <strain evidence="2 3">Z9</strain>
    </source>
</reference>
<accession>A0A135L6A3</accession>
<protein>
    <submittedName>
        <fullName evidence="2">Uncharacterized protein</fullName>
    </submittedName>
</protein>
<dbReference type="AlphaFoldDB" id="A0A135L6A3"/>
<feature type="compositionally biased region" description="Low complexity" evidence="1">
    <location>
        <begin position="31"/>
        <end position="55"/>
    </location>
</feature>
<dbReference type="RefSeq" id="WP_068726298.1">
    <property type="nucleotide sequence ID" value="NZ_LSKU01000001.1"/>
</dbReference>
<keyword evidence="3" id="KW-1185">Reference proteome</keyword>
<gene>
    <name evidence="2" type="ORF">U473_11080</name>
</gene>
<feature type="region of interest" description="Disordered" evidence="1">
    <location>
        <begin position="1"/>
        <end position="85"/>
    </location>
</feature>